<dbReference type="EMBL" id="CM037162">
    <property type="protein sequence ID" value="KAH7862861.1"/>
    <property type="molecule type" value="Genomic_DNA"/>
</dbReference>
<proteinExistence type="predicted"/>
<reference evidence="1 2" key="1">
    <citation type="journal article" date="2021" name="Hortic Res">
        <title>High-quality reference genome and annotation aids understanding of berry development for evergreen blueberry (Vaccinium darrowii).</title>
        <authorList>
            <person name="Yu J."/>
            <person name="Hulse-Kemp A.M."/>
            <person name="Babiker E."/>
            <person name="Staton M."/>
        </authorList>
    </citation>
    <scope>NUCLEOTIDE SEQUENCE [LARGE SCALE GENOMIC DNA]</scope>
    <source>
        <strain evidence="2">cv. NJ 8807/NJ 8810</strain>
        <tissue evidence="1">Young leaf</tissue>
    </source>
</reference>
<organism evidence="1 2">
    <name type="scientific">Vaccinium darrowii</name>
    <dbReference type="NCBI Taxonomy" id="229202"/>
    <lineage>
        <taxon>Eukaryota</taxon>
        <taxon>Viridiplantae</taxon>
        <taxon>Streptophyta</taxon>
        <taxon>Embryophyta</taxon>
        <taxon>Tracheophyta</taxon>
        <taxon>Spermatophyta</taxon>
        <taxon>Magnoliopsida</taxon>
        <taxon>eudicotyledons</taxon>
        <taxon>Gunneridae</taxon>
        <taxon>Pentapetalae</taxon>
        <taxon>asterids</taxon>
        <taxon>Ericales</taxon>
        <taxon>Ericaceae</taxon>
        <taxon>Vaccinioideae</taxon>
        <taxon>Vaccinieae</taxon>
        <taxon>Vaccinium</taxon>
    </lineage>
</organism>
<comment type="caution">
    <text evidence="1">The sequence shown here is derived from an EMBL/GenBank/DDBJ whole genome shotgun (WGS) entry which is preliminary data.</text>
</comment>
<sequence>MTFKQWWSTYSSLTQSGSNIREDMGLLAFTCWALWKARNKDHFDHFPRDPSAVLQQSASGWNEFLHVHDKRGGRIPPCIPPPPLIWKPPDGNFIKINVDGALNVTNKVGGLGLVARDSSGSLLGAKMHSRVNLPIIFIRYRRWNKHLLKKASSMTLHKTYDSRDDQEHYFQNQEVGIPTNFIWRGCASKSSEVPRTVDVSRDALI</sequence>
<name>A0ACB7ZBN8_9ERIC</name>
<evidence type="ECO:0000313" key="2">
    <source>
        <dbReference type="Proteomes" id="UP000828048"/>
    </source>
</evidence>
<keyword evidence="2" id="KW-1185">Reference proteome</keyword>
<gene>
    <name evidence="1" type="ORF">Vadar_010416</name>
</gene>
<accession>A0ACB7ZBN8</accession>
<dbReference type="Proteomes" id="UP000828048">
    <property type="component" value="Chromosome 12"/>
</dbReference>
<evidence type="ECO:0000313" key="1">
    <source>
        <dbReference type="EMBL" id="KAH7862861.1"/>
    </source>
</evidence>
<protein>
    <submittedName>
        <fullName evidence="1">Uncharacterized protein</fullName>
    </submittedName>
</protein>